<dbReference type="PANTHER" id="PTHR36582:SF2">
    <property type="entry name" value="ANTITOXIN PARD"/>
    <property type="match status" value="1"/>
</dbReference>
<dbReference type="Pfam" id="PF03693">
    <property type="entry name" value="ParD_antitoxin"/>
    <property type="match status" value="1"/>
</dbReference>
<dbReference type="InterPro" id="IPR038296">
    <property type="entry name" value="ParD_sf"/>
</dbReference>
<dbReference type="InterPro" id="IPR010985">
    <property type="entry name" value="Ribbon_hlx_hlx"/>
</dbReference>
<keyword evidence="4" id="KW-1185">Reference proteome</keyword>
<protein>
    <submittedName>
        <fullName evidence="3">Type II toxin-antitoxin system ParD family antitoxin</fullName>
    </submittedName>
</protein>
<dbReference type="AlphaFoldDB" id="A0A3A5MRB6"/>
<name>A0A3A5MRB6_9MICO</name>
<dbReference type="OrthoDB" id="9815501at2"/>
<keyword evidence="2" id="KW-1277">Toxin-antitoxin system</keyword>
<comment type="caution">
    <text evidence="3">The sequence shown here is derived from an EMBL/GenBank/DDBJ whole genome shotgun (WGS) entry which is preliminary data.</text>
</comment>
<dbReference type="Proteomes" id="UP000272015">
    <property type="component" value="Unassembled WGS sequence"/>
</dbReference>
<sequence length="96" mass="10384">MATRNVVLSQHQHELVESLVKAGRYQNASEVLRDGLRLLERRELESAAKLAALRAAAEQGWSDLASGRFDDVADENLDAVIGQLGVRAAARNESAG</sequence>
<dbReference type="InterPro" id="IPR022789">
    <property type="entry name" value="ParD"/>
</dbReference>
<evidence type="ECO:0000313" key="3">
    <source>
        <dbReference type="EMBL" id="RJT88556.1"/>
    </source>
</evidence>
<accession>A0A3A5MRB6</accession>
<dbReference type="GO" id="GO:0006355">
    <property type="term" value="P:regulation of DNA-templated transcription"/>
    <property type="evidence" value="ECO:0007669"/>
    <property type="project" value="InterPro"/>
</dbReference>
<evidence type="ECO:0000256" key="2">
    <source>
        <dbReference type="ARBA" id="ARBA00022649"/>
    </source>
</evidence>
<dbReference type="EMBL" id="QZVS01000082">
    <property type="protein sequence ID" value="RJT88556.1"/>
    <property type="molecule type" value="Genomic_DNA"/>
</dbReference>
<gene>
    <name evidence="3" type="ORF">D6T64_10020</name>
</gene>
<dbReference type="SUPFAM" id="SSF47598">
    <property type="entry name" value="Ribbon-helix-helix"/>
    <property type="match status" value="1"/>
</dbReference>
<reference evidence="3 4" key="1">
    <citation type="submission" date="2018-09" db="EMBL/GenBank/DDBJ databases">
        <title>Novel species of Cryobacterium.</title>
        <authorList>
            <person name="Liu Q."/>
            <person name="Xin Y.-H."/>
        </authorList>
    </citation>
    <scope>NUCLEOTIDE SEQUENCE [LARGE SCALE GENOMIC DNA]</scope>
    <source>
        <strain evidence="3 4">Hh39</strain>
    </source>
</reference>
<organism evidence="3 4">
    <name type="scientific">Cryobacterium melibiosiphilum</name>
    <dbReference type="NCBI Taxonomy" id="995039"/>
    <lineage>
        <taxon>Bacteria</taxon>
        <taxon>Bacillati</taxon>
        <taxon>Actinomycetota</taxon>
        <taxon>Actinomycetes</taxon>
        <taxon>Micrococcales</taxon>
        <taxon>Microbacteriaceae</taxon>
        <taxon>Cryobacterium</taxon>
    </lineage>
</organism>
<comment type="similarity">
    <text evidence="1">Belongs to the ParD antitoxin family.</text>
</comment>
<evidence type="ECO:0000256" key="1">
    <source>
        <dbReference type="ARBA" id="ARBA00008580"/>
    </source>
</evidence>
<dbReference type="Gene3D" id="6.10.10.120">
    <property type="entry name" value="Antitoxin ParD1-like"/>
    <property type="match status" value="1"/>
</dbReference>
<dbReference type="NCBIfam" id="TIGR02606">
    <property type="entry name" value="antidote_CC2985"/>
    <property type="match status" value="1"/>
</dbReference>
<dbReference type="PANTHER" id="PTHR36582">
    <property type="entry name" value="ANTITOXIN PARD"/>
    <property type="match status" value="1"/>
</dbReference>
<evidence type="ECO:0000313" key="4">
    <source>
        <dbReference type="Proteomes" id="UP000272015"/>
    </source>
</evidence>
<proteinExistence type="inferred from homology"/>